<protein>
    <recommendedName>
        <fullName evidence="15">Phytase A</fullName>
        <ecNumber evidence="3">3.1.3.8</ecNumber>
    </recommendedName>
    <alternativeName>
        <fullName evidence="16">Histidine acid phosphatase phyA</fullName>
    </alternativeName>
    <alternativeName>
        <fullName evidence="9">Myo-inositol hexakisphosphate phosphohydrolase A</fullName>
    </alternativeName>
    <alternativeName>
        <fullName evidence="8">Myo-inositol-hexaphosphate 3-phosphohydrolase A</fullName>
    </alternativeName>
</protein>
<comment type="catalytic activity">
    <reaction evidence="14">
        <text>1D-myo-inositol hexakisphosphate + H2O = 1D-myo-inositol 1,2,4,5,6-pentakisphosphate + phosphate</text>
        <dbReference type="Rhea" id="RHEA:16989"/>
        <dbReference type="ChEBI" id="CHEBI:15377"/>
        <dbReference type="ChEBI" id="CHEBI:43474"/>
        <dbReference type="ChEBI" id="CHEBI:57798"/>
        <dbReference type="ChEBI" id="CHEBI:58130"/>
        <dbReference type="EC" id="3.1.3.8"/>
    </reaction>
    <physiologicalReaction direction="left-to-right" evidence="14">
        <dbReference type="Rhea" id="RHEA:16990"/>
    </physiologicalReaction>
</comment>
<evidence type="ECO:0000256" key="3">
    <source>
        <dbReference type="ARBA" id="ARBA00012632"/>
    </source>
</evidence>
<dbReference type="Proteomes" id="UP000431533">
    <property type="component" value="Unassembled WGS sequence"/>
</dbReference>
<evidence type="ECO:0000256" key="4">
    <source>
        <dbReference type="ARBA" id="ARBA00022525"/>
    </source>
</evidence>
<comment type="catalytic activity">
    <reaction evidence="13">
        <text>1D-myo-inositol 1,2,4,5,6-pentakisphosphate + H2O = 1D-myo-inositol 1,2,5,6-tetrakisphosphate + phosphate</text>
        <dbReference type="Rhea" id="RHEA:77115"/>
        <dbReference type="ChEBI" id="CHEBI:15377"/>
        <dbReference type="ChEBI" id="CHEBI:43474"/>
        <dbReference type="ChEBI" id="CHEBI:57798"/>
        <dbReference type="ChEBI" id="CHEBI:195535"/>
    </reaction>
    <physiologicalReaction direction="left-to-right" evidence="13">
        <dbReference type="Rhea" id="RHEA:77116"/>
    </physiologicalReaction>
</comment>
<dbReference type="AlphaFoldDB" id="A0A8H8R4L4"/>
<gene>
    <name evidence="18" type="primary">phyA_1</name>
    <name evidence="18" type="ORF">LHYA1_G004375</name>
</gene>
<sequence length="540" mass="60054">MKSAMVETDPTGRHQQGLMAYKYEAILSTEHAENYRETRSTLHVNEETLRILEGHPRKFQSQNRRNRGRLVIMSLGVIAILLFLRRAVAYVFPGVGWSHPTQSCDSVSEGYQCQPELSHYWGQYSPYFAVESEIATEVPDQCQVTFAQILSRHGARDPTSSKSTKYSETIANIHAHAKSYGKGYTFIKDYTYTLGADQLSVFGQQQMINSGEKYYCRYKSLAQNTTPFIRSSGQDRVIESAQNWTQGFHDARIDDLSESNDGYPYKIVVISEVAGSNNTLDHGLCTSFEDGFDSNIGDSAQQTWLGIFTPSITARLNRNLPGVNLTNTDTIYLMDLCPFNTVANPLGHISPFCSLFTLSEWHSYDYYQTLGKYYGYGWGNPLGPTQGVGFTNELIARLTATPVSDHTSTNSTLDSSPKTFPIGGTTSLYADFSHDNDMTAIFAALGLYNATMPLSNTTLQDTEHTKGYSAAWSVPFAARAYFEKMSCVGAKEEFVRVIVNDQVLPLEACGGDNLGRCKLSAFVDSLSFARQGGKWDQCFA</sequence>
<evidence type="ECO:0000256" key="6">
    <source>
        <dbReference type="ARBA" id="ARBA00023157"/>
    </source>
</evidence>
<evidence type="ECO:0000256" key="14">
    <source>
        <dbReference type="ARBA" id="ARBA00043788"/>
    </source>
</evidence>
<dbReference type="FunFam" id="3.40.50.1240:FF:000027">
    <property type="entry name" value="3-phytase A"/>
    <property type="match status" value="1"/>
</dbReference>
<dbReference type="EMBL" id="QGMH01000062">
    <property type="protein sequence ID" value="TVY26779.1"/>
    <property type="molecule type" value="Genomic_DNA"/>
</dbReference>
<accession>A0A8H8R4L4</accession>
<dbReference type="PROSITE" id="PS00616">
    <property type="entry name" value="HIS_ACID_PHOSPHAT_1"/>
    <property type="match status" value="1"/>
</dbReference>
<dbReference type="PANTHER" id="PTHR20963">
    <property type="entry name" value="MULTIPLE INOSITOL POLYPHOSPHATE PHOSPHATASE-RELATED"/>
    <property type="match status" value="1"/>
</dbReference>
<name>A0A8H8R4L4_9HELO</name>
<comment type="similarity">
    <text evidence="2">Belongs to the histidine acid phosphatase family.</text>
</comment>
<evidence type="ECO:0000313" key="19">
    <source>
        <dbReference type="Proteomes" id="UP000431533"/>
    </source>
</evidence>
<keyword evidence="19" id="KW-1185">Reference proteome</keyword>
<evidence type="ECO:0000256" key="10">
    <source>
        <dbReference type="ARBA" id="ARBA00043670"/>
    </source>
</evidence>
<dbReference type="GO" id="GO:0003993">
    <property type="term" value="F:acid phosphatase activity"/>
    <property type="evidence" value="ECO:0007669"/>
    <property type="project" value="TreeGrafter"/>
</dbReference>
<dbReference type="CDD" id="cd07061">
    <property type="entry name" value="HP_HAP_like"/>
    <property type="match status" value="1"/>
</dbReference>
<reference evidence="18 19" key="1">
    <citation type="submission" date="2018-05" db="EMBL/GenBank/DDBJ databases">
        <title>Genome sequencing and assembly of the regulated plant pathogen Lachnellula willkommii and related sister species for the development of diagnostic species identification markers.</title>
        <authorList>
            <person name="Giroux E."/>
            <person name="Bilodeau G."/>
        </authorList>
    </citation>
    <scope>NUCLEOTIDE SEQUENCE [LARGE SCALE GENOMIC DNA]</scope>
    <source>
        <strain evidence="18 19">CBS 185.66</strain>
    </source>
</reference>
<dbReference type="PROSITE" id="PS00778">
    <property type="entry name" value="HIS_ACID_PHOSPHAT_2"/>
    <property type="match status" value="1"/>
</dbReference>
<keyword evidence="17" id="KW-1133">Transmembrane helix</keyword>
<evidence type="ECO:0000256" key="11">
    <source>
        <dbReference type="ARBA" id="ARBA00043675"/>
    </source>
</evidence>
<comment type="caution">
    <text evidence="18">The sequence shown here is derived from an EMBL/GenBank/DDBJ whole genome shotgun (WGS) entry which is preliminary data.</text>
</comment>
<evidence type="ECO:0000256" key="12">
    <source>
        <dbReference type="ARBA" id="ARBA00043721"/>
    </source>
</evidence>
<evidence type="ECO:0000256" key="9">
    <source>
        <dbReference type="ARBA" id="ARBA00042300"/>
    </source>
</evidence>
<dbReference type="RefSeq" id="XP_031005567.1">
    <property type="nucleotide sequence ID" value="XM_031149336.1"/>
</dbReference>
<evidence type="ECO:0000256" key="15">
    <source>
        <dbReference type="ARBA" id="ARBA00044106"/>
    </source>
</evidence>
<dbReference type="OrthoDB" id="6509975at2759"/>
<feature type="transmembrane region" description="Helical" evidence="17">
    <location>
        <begin position="70"/>
        <end position="92"/>
    </location>
</feature>
<dbReference type="GeneID" id="41984573"/>
<evidence type="ECO:0000256" key="16">
    <source>
        <dbReference type="ARBA" id="ARBA00044262"/>
    </source>
</evidence>
<dbReference type="GO" id="GO:0016158">
    <property type="term" value="F:inositol hexakisphosphate 3-phosphatase activity"/>
    <property type="evidence" value="ECO:0007669"/>
    <property type="project" value="UniProtKB-EC"/>
</dbReference>
<evidence type="ECO:0000256" key="8">
    <source>
        <dbReference type="ARBA" id="ARBA00041857"/>
    </source>
</evidence>
<dbReference type="SUPFAM" id="SSF53254">
    <property type="entry name" value="Phosphoglycerate mutase-like"/>
    <property type="match status" value="1"/>
</dbReference>
<dbReference type="Pfam" id="PF00328">
    <property type="entry name" value="His_Phos_2"/>
    <property type="match status" value="1"/>
</dbReference>
<dbReference type="InterPro" id="IPR000560">
    <property type="entry name" value="His_Pase_clade-2"/>
</dbReference>
<proteinExistence type="inferred from homology"/>
<evidence type="ECO:0000256" key="13">
    <source>
        <dbReference type="ARBA" id="ARBA00043748"/>
    </source>
</evidence>
<dbReference type="EC" id="3.1.3.8" evidence="3"/>
<organism evidence="18 19">
    <name type="scientific">Lachnellula hyalina</name>
    <dbReference type="NCBI Taxonomy" id="1316788"/>
    <lineage>
        <taxon>Eukaryota</taxon>
        <taxon>Fungi</taxon>
        <taxon>Dikarya</taxon>
        <taxon>Ascomycota</taxon>
        <taxon>Pezizomycotina</taxon>
        <taxon>Leotiomycetes</taxon>
        <taxon>Helotiales</taxon>
        <taxon>Lachnaceae</taxon>
        <taxon>Lachnellula</taxon>
    </lineage>
</organism>
<evidence type="ECO:0000256" key="7">
    <source>
        <dbReference type="ARBA" id="ARBA00023180"/>
    </source>
</evidence>
<dbReference type="InterPro" id="IPR029033">
    <property type="entry name" value="His_PPase_superfam"/>
</dbReference>
<comment type="catalytic activity">
    <reaction evidence="11">
        <text>1D-myo-inositol 1,2-bisphosphate + H2O = 1D-myo-inositol 2-phosphate + phosphate</text>
        <dbReference type="Rhea" id="RHEA:77135"/>
        <dbReference type="ChEBI" id="CHEBI:15377"/>
        <dbReference type="ChEBI" id="CHEBI:43474"/>
        <dbReference type="ChEBI" id="CHEBI:84142"/>
        <dbReference type="ChEBI" id="CHEBI:195539"/>
    </reaction>
    <physiologicalReaction direction="left-to-right" evidence="11">
        <dbReference type="Rhea" id="RHEA:77136"/>
    </physiologicalReaction>
</comment>
<dbReference type="PANTHER" id="PTHR20963:SF24">
    <property type="entry name" value="3-PHYTASE B"/>
    <property type="match status" value="1"/>
</dbReference>
<evidence type="ECO:0000256" key="2">
    <source>
        <dbReference type="ARBA" id="ARBA00005375"/>
    </source>
</evidence>
<evidence type="ECO:0000256" key="1">
    <source>
        <dbReference type="ARBA" id="ARBA00004613"/>
    </source>
</evidence>
<keyword evidence="6" id="KW-1015">Disulfide bond</keyword>
<evidence type="ECO:0000256" key="17">
    <source>
        <dbReference type="SAM" id="Phobius"/>
    </source>
</evidence>
<dbReference type="GO" id="GO:0005576">
    <property type="term" value="C:extracellular region"/>
    <property type="evidence" value="ECO:0007669"/>
    <property type="project" value="UniProtKB-SubCell"/>
</dbReference>
<comment type="catalytic activity">
    <reaction evidence="10">
        <text>1D-myo-inositol 1,2,5,6-tetrakisphosphate + H2O = 1D-myo-inositol 1,2,6-trisphosphate + phosphate</text>
        <dbReference type="Rhea" id="RHEA:77119"/>
        <dbReference type="ChEBI" id="CHEBI:15377"/>
        <dbReference type="ChEBI" id="CHEBI:43474"/>
        <dbReference type="ChEBI" id="CHEBI:195535"/>
        <dbReference type="ChEBI" id="CHEBI:195537"/>
    </reaction>
    <physiologicalReaction direction="left-to-right" evidence="10">
        <dbReference type="Rhea" id="RHEA:77120"/>
    </physiologicalReaction>
</comment>
<keyword evidence="7" id="KW-0325">Glycoprotein</keyword>
<evidence type="ECO:0000256" key="5">
    <source>
        <dbReference type="ARBA" id="ARBA00022801"/>
    </source>
</evidence>
<keyword evidence="17" id="KW-0472">Membrane</keyword>
<keyword evidence="17" id="KW-0812">Transmembrane</keyword>
<dbReference type="Gene3D" id="3.40.50.1240">
    <property type="entry name" value="Phosphoglycerate mutase-like"/>
    <property type="match status" value="1"/>
</dbReference>
<comment type="catalytic activity">
    <reaction evidence="12">
        <text>1D-myo-inositol 1,2,6-trisphosphate + H2O = 1D-myo-inositol 1,2-bisphosphate + phosphate</text>
        <dbReference type="Rhea" id="RHEA:77131"/>
        <dbReference type="ChEBI" id="CHEBI:15377"/>
        <dbReference type="ChEBI" id="CHEBI:43474"/>
        <dbReference type="ChEBI" id="CHEBI:195537"/>
        <dbReference type="ChEBI" id="CHEBI:195539"/>
    </reaction>
    <physiologicalReaction direction="left-to-right" evidence="12">
        <dbReference type="Rhea" id="RHEA:77132"/>
    </physiologicalReaction>
</comment>
<evidence type="ECO:0000313" key="18">
    <source>
        <dbReference type="EMBL" id="TVY26779.1"/>
    </source>
</evidence>
<keyword evidence="4" id="KW-0964">Secreted</keyword>
<keyword evidence="5" id="KW-0378">Hydrolase</keyword>
<dbReference type="InterPro" id="IPR033379">
    <property type="entry name" value="Acid_Pase_AS"/>
</dbReference>
<comment type="subcellular location">
    <subcellularLocation>
        <location evidence="1">Secreted</location>
    </subcellularLocation>
</comment>